<dbReference type="PANTHER" id="PTHR23065">
    <property type="entry name" value="PROLINE-SERINE-THREONINE PHOSPHATASE INTERACTING PROTEIN 1"/>
    <property type="match status" value="1"/>
</dbReference>
<reference evidence="4 5" key="1">
    <citation type="journal article" date="2018" name="IMA Fungus">
        <title>IMA Genome-F 9: Draft genome sequence of Annulohypoxylon stygium, Aspergillus mulundensis, Berkeleyomyces basicola (syn. Thielaviopsis basicola), Ceratocystis smalleyi, two Cercospora beticola strains, Coleophoma cylindrospora, Fusarium fracticaudum, Phialophora cf. hyalina, and Morchella septimelata.</title>
        <authorList>
            <person name="Wingfield B.D."/>
            <person name="Bills G.F."/>
            <person name="Dong Y."/>
            <person name="Huang W."/>
            <person name="Nel W.J."/>
            <person name="Swalarsk-Parry B.S."/>
            <person name="Vaghefi N."/>
            <person name="Wilken P.M."/>
            <person name="An Z."/>
            <person name="de Beer Z.W."/>
            <person name="De Vos L."/>
            <person name="Chen L."/>
            <person name="Duong T.A."/>
            <person name="Gao Y."/>
            <person name="Hammerbacher A."/>
            <person name="Kikkert J.R."/>
            <person name="Li Y."/>
            <person name="Li H."/>
            <person name="Li K."/>
            <person name="Li Q."/>
            <person name="Liu X."/>
            <person name="Ma X."/>
            <person name="Naidoo K."/>
            <person name="Pethybridge S.J."/>
            <person name="Sun J."/>
            <person name="Steenkamp E.T."/>
            <person name="van der Nest M.A."/>
            <person name="van Wyk S."/>
            <person name="Wingfield M.J."/>
            <person name="Xiong C."/>
            <person name="Yue Q."/>
            <person name="Zhang X."/>
        </authorList>
    </citation>
    <scope>NUCLEOTIDE SEQUENCE [LARGE SCALE GENOMIC DNA]</scope>
    <source>
        <strain evidence="4 5">BP 5553</strain>
    </source>
</reference>
<feature type="compositionally biased region" description="Basic and acidic residues" evidence="2">
    <location>
        <begin position="420"/>
        <end position="429"/>
    </location>
</feature>
<dbReference type="GO" id="GO:0030139">
    <property type="term" value="C:endocytic vesicle"/>
    <property type="evidence" value="ECO:0007669"/>
    <property type="project" value="TreeGrafter"/>
</dbReference>
<dbReference type="FunFam" id="1.20.1270.60:FF:000102">
    <property type="entry name" value="WGS project CABT00000000 data, contig 2.23"/>
    <property type="match status" value="1"/>
</dbReference>
<dbReference type="OrthoDB" id="331602at2759"/>
<feature type="domain" description="MHD" evidence="3">
    <location>
        <begin position="578"/>
        <end position="847"/>
    </location>
</feature>
<dbReference type="Proteomes" id="UP000254866">
    <property type="component" value="Unassembled WGS sequence"/>
</dbReference>
<evidence type="ECO:0000259" key="3">
    <source>
        <dbReference type="PROSITE" id="PS51072"/>
    </source>
</evidence>
<dbReference type="GeneID" id="43601017"/>
<dbReference type="EMBL" id="NPIC01000008">
    <property type="protein sequence ID" value="RDL33800.1"/>
    <property type="molecule type" value="Genomic_DNA"/>
</dbReference>
<dbReference type="CDD" id="cd09264">
    <property type="entry name" value="AP_Syp1_MHD"/>
    <property type="match status" value="1"/>
</dbReference>
<comment type="caution">
    <text evidence="4">The sequence shown here is derived from an EMBL/GenBank/DDBJ whole genome shotgun (WGS) entry which is preliminary data.</text>
</comment>
<dbReference type="STRING" id="2656787.A0A370TFX6"/>
<dbReference type="AlphaFoldDB" id="A0A370TFX6"/>
<keyword evidence="1" id="KW-0254">Endocytosis</keyword>
<dbReference type="InterPro" id="IPR028565">
    <property type="entry name" value="MHD"/>
</dbReference>
<dbReference type="InterPro" id="IPR027267">
    <property type="entry name" value="AH/BAR_dom_sf"/>
</dbReference>
<dbReference type="Pfam" id="PF10291">
    <property type="entry name" value="muHD"/>
    <property type="match status" value="1"/>
</dbReference>
<feature type="compositionally biased region" description="Low complexity" evidence="2">
    <location>
        <begin position="354"/>
        <end position="369"/>
    </location>
</feature>
<dbReference type="InterPro" id="IPR001060">
    <property type="entry name" value="FCH_dom"/>
</dbReference>
<feature type="region of interest" description="Disordered" evidence="2">
    <location>
        <begin position="249"/>
        <end position="290"/>
    </location>
</feature>
<proteinExistence type="predicted"/>
<feature type="compositionally biased region" description="Basic and acidic residues" evidence="2">
    <location>
        <begin position="272"/>
        <end position="290"/>
    </location>
</feature>
<dbReference type="Pfam" id="PF00611">
    <property type="entry name" value="FCH"/>
    <property type="match status" value="1"/>
</dbReference>
<protein>
    <recommendedName>
        <fullName evidence="3">MHD domain-containing protein</fullName>
    </recommendedName>
</protein>
<dbReference type="GO" id="GO:0005886">
    <property type="term" value="C:plasma membrane"/>
    <property type="evidence" value="ECO:0007669"/>
    <property type="project" value="TreeGrafter"/>
</dbReference>
<evidence type="ECO:0000256" key="1">
    <source>
        <dbReference type="ARBA" id="ARBA00022583"/>
    </source>
</evidence>
<feature type="compositionally biased region" description="Basic and acidic residues" evidence="2">
    <location>
        <begin position="134"/>
        <end position="146"/>
    </location>
</feature>
<accession>A0A370TFX6</accession>
<evidence type="ECO:0000256" key="2">
    <source>
        <dbReference type="SAM" id="MobiDB-lite"/>
    </source>
</evidence>
<dbReference type="SUPFAM" id="SSF103657">
    <property type="entry name" value="BAR/IMD domain-like"/>
    <property type="match status" value="1"/>
</dbReference>
<dbReference type="RefSeq" id="XP_031867082.1">
    <property type="nucleotide sequence ID" value="XM_032016791.1"/>
</dbReference>
<feature type="region of interest" description="Disordered" evidence="2">
    <location>
        <begin position="134"/>
        <end position="166"/>
    </location>
</feature>
<evidence type="ECO:0000313" key="4">
    <source>
        <dbReference type="EMBL" id="RDL33800.1"/>
    </source>
</evidence>
<dbReference type="GO" id="GO:0032153">
    <property type="term" value="C:cell division site"/>
    <property type="evidence" value="ECO:0007669"/>
    <property type="project" value="TreeGrafter"/>
</dbReference>
<feature type="compositionally biased region" description="Polar residues" evidence="2">
    <location>
        <begin position="370"/>
        <end position="406"/>
    </location>
</feature>
<dbReference type="InterPro" id="IPR049609">
    <property type="entry name" value="Syp1-like_MHD"/>
</dbReference>
<dbReference type="GO" id="GO:0032185">
    <property type="term" value="P:septin cytoskeleton organization"/>
    <property type="evidence" value="ECO:0007669"/>
    <property type="project" value="TreeGrafter"/>
</dbReference>
<sequence>MEALSRQEYPGMLERLQPAGAVAKFNERAKRIGKLNTEIADWLQERRKVEEAYIAGLKKLARRPLQEVGGDMGIFGSPWKKIISSTEEIANSHSVLSQRIEKDVEVPLRTFTSTNREMQHLSTIQGNLASMAKELDDAQDKSDKLSRKGGRANSQKVDQATSKLQTAEQQWNSQAPFIFESLQSIDETRLNHLRDVLTQYETHQADLVERNRIAVEQALSTLLEVDTSQEIKNWSQATVAGKPVIARRTKQSLHSENSAASSMPPPATPRSTHTDNQSEHSGKHERENLKSRFGTMLNRRRQSIHGGFARAPSPSKGGFVPFGRNSGSRDGRPSPSPRASSNNLQESPSRDNRLSSLAESPPLLSPASATNGNANGVTRETSNISDVMTSSSPTAINGTTLPTTPDLSGVQPPPGPPPSHTKESKKDAEGFTVRETSNDPISLAQQEAAQDSDQPQFKLDIRKDPIPEQDADARAALSNVANTLRSSQMAPPSRKLGTVRGRRDVRNTIFVPAGQSLDVSIPDLPAPPSPNLATGRAAALAAISGEQHSAPSISDTTSIRSGHSLSNHAFVKHAEMHRPGLNASIIETLSASFENGVIITSKIGGEIALAYNRSTDDDSPLPPDKETIRINNFPNLEVIGPNRTFIHPVSTDKPDEFTVDLSSINSKTSVAFTYRVHTDESNIHTQGPLFLKPAWKQQGDKLNLVIEYHLNPTSFSTPLTFHNLVLVATYEGARAIGCQTKPTGTHIKEKSLVYWRLGDVTLNPDEPHKVIARFVGMEGAVPTPGHVEARWEIHNAANIGIGSNISLSRLEQVKGKEVQKEEDDPFADESVAAAREEAAKWADVEISRKLISGKYEGRQVVPAA</sequence>
<dbReference type="GO" id="GO:0006897">
    <property type="term" value="P:endocytosis"/>
    <property type="evidence" value="ECO:0007669"/>
    <property type="project" value="UniProtKB-KW"/>
</dbReference>
<dbReference type="InterPro" id="IPR018808">
    <property type="entry name" value="Muniscin_C"/>
</dbReference>
<name>A0A370TFX6_9HELO</name>
<dbReference type="PANTHER" id="PTHR23065:SF54">
    <property type="entry name" value="SUPPRESSOR OF YEAST PROFILIN DELETION"/>
    <property type="match status" value="1"/>
</dbReference>
<dbReference type="PROSITE" id="PS51072">
    <property type="entry name" value="MHD"/>
    <property type="match status" value="1"/>
</dbReference>
<dbReference type="CDD" id="cd07650">
    <property type="entry name" value="F-BAR_Syp1p_like"/>
    <property type="match status" value="1"/>
</dbReference>
<gene>
    <name evidence="4" type="ORF">BP5553_08168</name>
</gene>
<keyword evidence="5" id="KW-1185">Reference proteome</keyword>
<dbReference type="Gene3D" id="1.20.1270.60">
    <property type="entry name" value="Arfaptin homology (AH) domain/BAR domain"/>
    <property type="match status" value="1"/>
</dbReference>
<feature type="region of interest" description="Disordered" evidence="2">
    <location>
        <begin position="306"/>
        <end position="430"/>
    </location>
</feature>
<evidence type="ECO:0000313" key="5">
    <source>
        <dbReference type="Proteomes" id="UP000254866"/>
    </source>
</evidence>
<organism evidence="4 5">
    <name type="scientific">Venustampulla echinocandica</name>
    <dbReference type="NCBI Taxonomy" id="2656787"/>
    <lineage>
        <taxon>Eukaryota</taxon>
        <taxon>Fungi</taxon>
        <taxon>Dikarya</taxon>
        <taxon>Ascomycota</taxon>
        <taxon>Pezizomycotina</taxon>
        <taxon>Leotiomycetes</taxon>
        <taxon>Helotiales</taxon>
        <taxon>Pleuroascaceae</taxon>
        <taxon>Venustampulla</taxon>
    </lineage>
</organism>
<feature type="compositionally biased region" description="Polar residues" evidence="2">
    <location>
        <begin position="152"/>
        <end position="166"/>
    </location>
</feature>